<dbReference type="PANTHER" id="PTHR10796:SF130">
    <property type="entry name" value="PATCHED DOMAIN-CONTAINING PROTEIN 3-LIKE PROTEIN"/>
    <property type="match status" value="1"/>
</dbReference>
<evidence type="ECO:0000259" key="4">
    <source>
        <dbReference type="PROSITE" id="PS50156"/>
    </source>
</evidence>
<dbReference type="Proteomes" id="UP000693970">
    <property type="component" value="Unassembled WGS sequence"/>
</dbReference>
<evidence type="ECO:0000256" key="3">
    <source>
        <dbReference type="SAM" id="Phobius"/>
    </source>
</evidence>
<dbReference type="InterPro" id="IPR053958">
    <property type="entry name" value="HMGCR/SNAP/NPC1-like_SSD"/>
</dbReference>
<dbReference type="GO" id="GO:0016020">
    <property type="term" value="C:membrane"/>
    <property type="evidence" value="ECO:0007669"/>
    <property type="project" value="TreeGrafter"/>
</dbReference>
<keyword evidence="3" id="KW-1133">Transmembrane helix</keyword>
<reference evidence="5" key="2">
    <citation type="submission" date="2021-04" db="EMBL/GenBank/DDBJ databases">
        <authorList>
            <person name="Podell S."/>
        </authorList>
    </citation>
    <scope>NUCLEOTIDE SEQUENCE</scope>
    <source>
        <strain evidence="5">Hildebrandi</strain>
    </source>
</reference>
<gene>
    <name evidence="5" type="ORF">IV203_012364</name>
</gene>
<evidence type="ECO:0000313" key="5">
    <source>
        <dbReference type="EMBL" id="KAG7349767.1"/>
    </source>
</evidence>
<organism evidence="5 6">
    <name type="scientific">Nitzschia inconspicua</name>
    <dbReference type="NCBI Taxonomy" id="303405"/>
    <lineage>
        <taxon>Eukaryota</taxon>
        <taxon>Sar</taxon>
        <taxon>Stramenopiles</taxon>
        <taxon>Ochrophyta</taxon>
        <taxon>Bacillariophyta</taxon>
        <taxon>Bacillariophyceae</taxon>
        <taxon>Bacillariophycidae</taxon>
        <taxon>Bacillariales</taxon>
        <taxon>Bacillariaceae</taxon>
        <taxon>Nitzschia</taxon>
    </lineage>
</organism>
<feature type="transmembrane region" description="Helical" evidence="3">
    <location>
        <begin position="351"/>
        <end position="371"/>
    </location>
</feature>
<proteinExistence type="inferred from homology"/>
<feature type="domain" description="SSD" evidence="4">
    <location>
        <begin position="287"/>
        <end position="452"/>
    </location>
</feature>
<keyword evidence="3" id="KW-0812">Transmembrane</keyword>
<feature type="transmembrane region" description="Helical" evidence="3">
    <location>
        <begin position="825"/>
        <end position="849"/>
    </location>
</feature>
<feature type="transmembrane region" description="Helical" evidence="3">
    <location>
        <begin position="734"/>
        <end position="753"/>
    </location>
</feature>
<feature type="transmembrane region" description="Helical" evidence="3">
    <location>
        <begin position="786"/>
        <end position="804"/>
    </location>
</feature>
<dbReference type="EMBL" id="JAGRRH010000019">
    <property type="protein sequence ID" value="KAG7349767.1"/>
    <property type="molecule type" value="Genomic_DNA"/>
</dbReference>
<name>A0A9K3PJ84_9STRA</name>
<dbReference type="Pfam" id="PF12349">
    <property type="entry name" value="Sterol-sensing"/>
    <property type="match status" value="1"/>
</dbReference>
<feature type="transmembrane region" description="Helical" evidence="3">
    <location>
        <begin position="319"/>
        <end position="345"/>
    </location>
</feature>
<feature type="transmembrane region" description="Helical" evidence="3">
    <location>
        <begin position="504"/>
        <end position="526"/>
    </location>
</feature>
<evidence type="ECO:0000256" key="1">
    <source>
        <dbReference type="ARBA" id="ARBA00005585"/>
    </source>
</evidence>
<feature type="compositionally biased region" description="Basic and acidic residues" evidence="2">
    <location>
        <begin position="906"/>
        <end position="934"/>
    </location>
</feature>
<evidence type="ECO:0000256" key="2">
    <source>
        <dbReference type="SAM" id="MobiDB-lite"/>
    </source>
</evidence>
<sequence length="947" mass="103080">MSSSSKSCTEAFGDTVEGNISGFFGRVGLWVGHNPRKTIGLSILVTVLCGIGFLRWETENRPEELWLPQNTQAEVETVAYTEYFGGDARINTLLVQSSSAGENVLTKELLISAMQMSEVITTEKATADTTNYSGDTFKGEEYSFVDLCVQAGGSCVDFTAGGVCTCLMTGIFKQWNYDLATLEADDDILESINQYGTKEDLETVLGNPVFDENGRVISAEAFVLSYFLQDRSFVEDGTTKDPVNEGWEKDVFLSTAEAVPQEYPLLSVDYFSSRSFEDEFGGAISGDLIYVNISYILAFLFVAANLGKIRCGTGSRWTLALAAVVTVGLSTAAGLGLSSAFGLFYGPVHSILPFILLGVGVDDAFVIANAFDRERKVPRSQEDNESLAKRTGRALARAGSSITVTSLTDFVAFAISASSVLPALASFCAYAAISIFFLWIFAATFFSSTMVLDERRQRDNRRECLCCLTRSRNIQEDEVFEEGIISKYFRNYHAPAILSPVGKIVVTIFFSALLGFGLFGAINLSVEDTEREFIPAESYLKDFVTAFDEYFPAEGIEFYVVFEDGSNIYENRQELAELNTRLTGLSGAPTYIAEPVTEKAYRNVMTGLSLFLSENGSGAIGNVTLGDDMWPTSEEDFYLTLSSYTSMTGPGAVYAQDVVFDNSTALEVFRVKCEYVRLTKLNRNDEIIDDADRQIDAMDATRALVESWTDLQPAFPYSAKFTTIEGFKVIQTELYRNVGLAVVAVGVIVFVTVASPVTALLITLNVAFCLLEILGFMWALGFAIDSVTVINLVLAVGLSVDYSAHVGHSFMVKGGDSKDRRALEALADMGAAVLAGGTSTFLAVVVLLFSDSYVFFVLSRQFCLTVVLGLAHGLIFLPVLLSLFGPKPFSSAEDLDAEANVGKLAHKETVPMDQTGHDAEGGSNSDSDKKRLSELEEVGEEPQKVVG</sequence>
<keyword evidence="6" id="KW-1185">Reference proteome</keyword>
<dbReference type="OrthoDB" id="41827at2759"/>
<feature type="region of interest" description="Disordered" evidence="2">
    <location>
        <begin position="906"/>
        <end position="947"/>
    </location>
</feature>
<feature type="transmembrane region" description="Helical" evidence="3">
    <location>
        <begin position="423"/>
        <end position="452"/>
    </location>
</feature>
<dbReference type="InterPro" id="IPR051697">
    <property type="entry name" value="Patched_domain-protein"/>
</dbReference>
<accession>A0A9K3PJ84</accession>
<feature type="transmembrane region" description="Helical" evidence="3">
    <location>
        <begin position="288"/>
        <end position="307"/>
    </location>
</feature>
<comment type="similarity">
    <text evidence="1">Belongs to the patched family.</text>
</comment>
<keyword evidence="3" id="KW-0472">Membrane</keyword>
<reference evidence="5" key="1">
    <citation type="journal article" date="2021" name="Sci. Rep.">
        <title>Diploid genomic architecture of Nitzschia inconspicua, an elite biomass production diatom.</title>
        <authorList>
            <person name="Oliver A."/>
            <person name="Podell S."/>
            <person name="Pinowska A."/>
            <person name="Traller J.C."/>
            <person name="Smith S.R."/>
            <person name="McClure R."/>
            <person name="Beliaev A."/>
            <person name="Bohutskyi P."/>
            <person name="Hill E.A."/>
            <person name="Rabines A."/>
            <person name="Zheng H."/>
            <person name="Allen L.Z."/>
            <person name="Kuo A."/>
            <person name="Grigoriev I.V."/>
            <person name="Allen A.E."/>
            <person name="Hazlebeck D."/>
            <person name="Allen E.E."/>
        </authorList>
    </citation>
    <scope>NUCLEOTIDE SEQUENCE</scope>
    <source>
        <strain evidence="5">Hildebrandi</strain>
    </source>
</reference>
<dbReference type="InterPro" id="IPR000731">
    <property type="entry name" value="SSD"/>
</dbReference>
<dbReference type="PROSITE" id="PS50156">
    <property type="entry name" value="SSD"/>
    <property type="match status" value="1"/>
</dbReference>
<comment type="caution">
    <text evidence="5">The sequence shown here is derived from an EMBL/GenBank/DDBJ whole genome shotgun (WGS) entry which is preliminary data.</text>
</comment>
<dbReference type="AlphaFoldDB" id="A0A9K3PJ84"/>
<feature type="transmembrane region" description="Helical" evidence="3">
    <location>
        <begin position="855"/>
        <end position="881"/>
    </location>
</feature>
<dbReference type="PANTHER" id="PTHR10796">
    <property type="entry name" value="PATCHED-RELATED"/>
    <property type="match status" value="1"/>
</dbReference>
<protein>
    <submittedName>
        <fullName evidence="5">Patched family protein</fullName>
    </submittedName>
</protein>
<feature type="transmembrane region" description="Helical" evidence="3">
    <location>
        <begin position="760"/>
        <end position="780"/>
    </location>
</feature>
<evidence type="ECO:0000313" key="6">
    <source>
        <dbReference type="Proteomes" id="UP000693970"/>
    </source>
</evidence>